<dbReference type="InterPro" id="IPR050951">
    <property type="entry name" value="Retrovirus_Pol_polyprotein"/>
</dbReference>
<dbReference type="Pfam" id="PF00665">
    <property type="entry name" value="rve"/>
    <property type="match status" value="1"/>
</dbReference>
<evidence type="ECO:0000256" key="1">
    <source>
        <dbReference type="ARBA" id="ARBA00039658"/>
    </source>
</evidence>
<dbReference type="InterPro" id="IPR001584">
    <property type="entry name" value="Integrase_cat-core"/>
</dbReference>
<reference evidence="3" key="1">
    <citation type="journal article" date="2010" name="Science">
        <title>The genome of the Western clawed frog Xenopus tropicalis.</title>
        <authorList>
            <person name="Hellsten U."/>
            <person name="Harland R.M."/>
            <person name="Gilchrist M.J."/>
            <person name="Hendrix D."/>
            <person name="Jurka J."/>
            <person name="Kapitonov V."/>
            <person name="Ovcharenko I."/>
            <person name="Putnam N.H."/>
            <person name="Shu S."/>
            <person name="Taher L."/>
            <person name="Blitz I.L."/>
            <person name="Blumberg B."/>
            <person name="Dichmann D.S."/>
            <person name="Dubchak I."/>
            <person name="Amaya E."/>
            <person name="Detter J.C."/>
            <person name="Fletcher R."/>
            <person name="Gerhard D.S."/>
            <person name="Goodstein D."/>
            <person name="Graves T."/>
            <person name="Grigoriev I.V."/>
            <person name="Grimwood J."/>
            <person name="Kawashima T."/>
            <person name="Lindquist E."/>
            <person name="Lucas S.M."/>
            <person name="Mead P.E."/>
            <person name="Mitros T."/>
            <person name="Ogino H."/>
            <person name="Ohta Y."/>
            <person name="Poliakov A.V."/>
            <person name="Pollet N."/>
            <person name="Robert J."/>
            <person name="Salamov A."/>
            <person name="Sater A.K."/>
            <person name="Schmutz J."/>
            <person name="Terry A."/>
            <person name="Vize P.D."/>
            <person name="Warren W.C."/>
            <person name="Wells D."/>
            <person name="Wills A."/>
            <person name="Wilson R.K."/>
            <person name="Zimmerman L.B."/>
            <person name="Zorn A.M."/>
            <person name="Grainger R."/>
            <person name="Grammer T."/>
            <person name="Khokha M.K."/>
            <person name="Richardson P.M."/>
            <person name="Rokhsar D.S."/>
        </authorList>
    </citation>
    <scope>NUCLEOTIDE SEQUENCE [LARGE SCALE GENOMIC DNA]</scope>
    <source>
        <strain evidence="3">Nigerian</strain>
    </source>
</reference>
<dbReference type="GO" id="GO:0003676">
    <property type="term" value="F:nucleic acid binding"/>
    <property type="evidence" value="ECO:0007669"/>
    <property type="project" value="InterPro"/>
</dbReference>
<dbReference type="PROSITE" id="PS50994">
    <property type="entry name" value="INTEGRASE"/>
    <property type="match status" value="1"/>
</dbReference>
<dbReference type="FunFam" id="3.30.420.10:FF:000032">
    <property type="entry name" value="Retrovirus-related Pol polyprotein from transposon 297-like Protein"/>
    <property type="match status" value="1"/>
</dbReference>
<dbReference type="InterPro" id="IPR041588">
    <property type="entry name" value="Integrase_H2C2"/>
</dbReference>
<evidence type="ECO:0000259" key="2">
    <source>
        <dbReference type="PROSITE" id="PS50994"/>
    </source>
</evidence>
<dbReference type="GO" id="GO:0015074">
    <property type="term" value="P:DNA integration"/>
    <property type="evidence" value="ECO:0007669"/>
    <property type="project" value="InterPro"/>
</dbReference>
<dbReference type="Gene3D" id="1.10.340.70">
    <property type="match status" value="1"/>
</dbReference>
<dbReference type="Pfam" id="PF17921">
    <property type="entry name" value="Integrase_H2C2"/>
    <property type="match status" value="1"/>
</dbReference>
<dbReference type="InParanoid" id="A0A803JPU4"/>
<dbReference type="PANTHER" id="PTHR37984">
    <property type="entry name" value="PROTEIN CBG26694"/>
    <property type="match status" value="1"/>
</dbReference>
<protein>
    <recommendedName>
        <fullName evidence="1">Gypsy retrotransposon integrase-like protein 1</fullName>
    </recommendedName>
</protein>
<dbReference type="Gene3D" id="3.30.420.10">
    <property type="entry name" value="Ribonuclease H-like superfamily/Ribonuclease H"/>
    <property type="match status" value="1"/>
</dbReference>
<name>A0A803JPU4_XENTR</name>
<evidence type="ECO:0000313" key="3">
    <source>
        <dbReference type="Ensembl" id="ENSXETP00000109999"/>
    </source>
</evidence>
<dbReference type="PANTHER" id="PTHR37984:SF15">
    <property type="entry name" value="INTEGRASE CATALYTIC DOMAIN-CONTAINING PROTEIN"/>
    <property type="match status" value="1"/>
</dbReference>
<sequence>MRFNFHLTYRPGSKNTKADALSRMFPSEADSDSTSETILQPHHFLCVQFSLIDQIKQECNRNTPSEPDLVARNGLFFFREKIFVPKKLRLEVVRTVHDAKLAGHPGIKKTIVLAKRFFWWSNLYSDCVAYVKSCDICSRTKNTRSKPVGLLVPLPVPARPWGSISMDFTTDLPPSKGYNTIFVIIDRLTKMAHFVPLPKLPSAATTAETFIKEIIRLHGLPDEVVSDRGTQFTSKFWRVLCKALQIKISFSSAFHPQSSGQTERTNKTLEQYLRCFTSYLQDDWLSLLPLAEFTYNNAHHSS</sequence>
<dbReference type="Ensembl" id="ENSXETT00000109795">
    <property type="protein sequence ID" value="ENSXETP00000109999"/>
    <property type="gene ID" value="ENSXETG00000043651"/>
</dbReference>
<accession>A0A803JPU4</accession>
<dbReference type="InterPro" id="IPR036397">
    <property type="entry name" value="RNaseH_sf"/>
</dbReference>
<dbReference type="GeneTree" id="ENSGT00940000176279"/>
<feature type="domain" description="Integrase catalytic" evidence="2">
    <location>
        <begin position="156"/>
        <end position="302"/>
    </location>
</feature>
<dbReference type="SUPFAM" id="SSF53098">
    <property type="entry name" value="Ribonuclease H-like"/>
    <property type="match status" value="1"/>
</dbReference>
<proteinExistence type="predicted"/>
<dbReference type="FunFam" id="1.10.340.70:FF:000001">
    <property type="entry name" value="Retrovirus-related Pol polyprotein from transposon gypsy-like Protein"/>
    <property type="match status" value="1"/>
</dbReference>
<dbReference type="AlphaFoldDB" id="A0A803JPU4"/>
<dbReference type="InterPro" id="IPR012337">
    <property type="entry name" value="RNaseH-like_sf"/>
</dbReference>
<reference evidence="3" key="2">
    <citation type="submission" date="2021-03" db="UniProtKB">
        <authorList>
            <consortium name="Ensembl"/>
        </authorList>
    </citation>
    <scope>IDENTIFICATION</scope>
</reference>
<organism evidence="3">
    <name type="scientific">Xenopus tropicalis</name>
    <name type="common">Western clawed frog</name>
    <name type="synonym">Silurana tropicalis</name>
    <dbReference type="NCBI Taxonomy" id="8364"/>
    <lineage>
        <taxon>Eukaryota</taxon>
        <taxon>Metazoa</taxon>
        <taxon>Chordata</taxon>
        <taxon>Craniata</taxon>
        <taxon>Vertebrata</taxon>
        <taxon>Euteleostomi</taxon>
        <taxon>Amphibia</taxon>
        <taxon>Batrachia</taxon>
        <taxon>Anura</taxon>
        <taxon>Pipoidea</taxon>
        <taxon>Pipidae</taxon>
        <taxon>Xenopodinae</taxon>
        <taxon>Xenopus</taxon>
        <taxon>Silurana</taxon>
    </lineage>
</organism>